<accession>A0ACB5U3R2</accession>
<sequence length="128" mass="13604">MVIGVAVYLSNVRIGVASAIVGDWGEVDQNTGLGVIAASEMMIIVLFLGVIVLQIGLVYAHYADLRLKSNFIINELKIENNALLKKLSGGKTTNQSEVKSEETKSSGSSTSTTEATTTKKSGKKSKKV</sequence>
<dbReference type="EMBL" id="BSXV01004884">
    <property type="protein sequence ID" value="GMF01380.1"/>
    <property type="molecule type" value="Genomic_DNA"/>
</dbReference>
<gene>
    <name evidence="1" type="ORF">Cboi01_000583300</name>
</gene>
<comment type="caution">
    <text evidence="1">The sequence shown here is derived from an EMBL/GenBank/DDBJ whole genome shotgun (WGS) entry which is preliminary data.</text>
</comment>
<evidence type="ECO:0000313" key="1">
    <source>
        <dbReference type="EMBL" id="GMF01380.1"/>
    </source>
</evidence>
<proteinExistence type="predicted"/>
<evidence type="ECO:0000313" key="2">
    <source>
        <dbReference type="Proteomes" id="UP001165101"/>
    </source>
</evidence>
<name>A0ACB5U3R2_CANBO</name>
<protein>
    <submittedName>
        <fullName evidence="1">Unnamed protein product</fullName>
    </submittedName>
</protein>
<dbReference type="Proteomes" id="UP001165101">
    <property type="component" value="Unassembled WGS sequence"/>
</dbReference>
<keyword evidence="2" id="KW-1185">Reference proteome</keyword>
<organism evidence="1 2">
    <name type="scientific">Candida boidinii</name>
    <name type="common">Yeast</name>
    <dbReference type="NCBI Taxonomy" id="5477"/>
    <lineage>
        <taxon>Eukaryota</taxon>
        <taxon>Fungi</taxon>
        <taxon>Dikarya</taxon>
        <taxon>Ascomycota</taxon>
        <taxon>Saccharomycotina</taxon>
        <taxon>Pichiomycetes</taxon>
        <taxon>Pichiales</taxon>
        <taxon>Pichiaceae</taxon>
        <taxon>Ogataea</taxon>
        <taxon>Ogataea/Candida clade</taxon>
    </lineage>
</organism>
<reference evidence="1" key="1">
    <citation type="submission" date="2023-04" db="EMBL/GenBank/DDBJ databases">
        <title>Candida boidinii NBRC 1967.</title>
        <authorList>
            <person name="Ichikawa N."/>
            <person name="Sato H."/>
            <person name="Tonouchi N."/>
        </authorList>
    </citation>
    <scope>NUCLEOTIDE SEQUENCE</scope>
    <source>
        <strain evidence="1">NBRC 1967</strain>
    </source>
</reference>